<organism evidence="2 3">
    <name type="scientific">Tritrichomonas foetus</name>
    <dbReference type="NCBI Taxonomy" id="1144522"/>
    <lineage>
        <taxon>Eukaryota</taxon>
        <taxon>Metamonada</taxon>
        <taxon>Parabasalia</taxon>
        <taxon>Tritrichomonadida</taxon>
        <taxon>Tritrichomonadidae</taxon>
        <taxon>Tritrichomonas</taxon>
    </lineage>
</organism>
<dbReference type="Proteomes" id="UP000179807">
    <property type="component" value="Unassembled WGS sequence"/>
</dbReference>
<reference evidence="2" key="1">
    <citation type="submission" date="2016-10" db="EMBL/GenBank/DDBJ databases">
        <authorList>
            <person name="Benchimol M."/>
            <person name="Almeida L.G."/>
            <person name="Vasconcelos A.T."/>
            <person name="Perreira-Neves A."/>
            <person name="Rosa I.A."/>
            <person name="Tasca T."/>
            <person name="Bogo M.R."/>
            <person name="de Souza W."/>
        </authorList>
    </citation>
    <scope>NUCLEOTIDE SEQUENCE [LARGE SCALE GENOMIC DNA]</scope>
    <source>
        <strain evidence="2">K</strain>
    </source>
</reference>
<accession>A0A1J4JHJ0</accession>
<feature type="coiled-coil region" evidence="1">
    <location>
        <begin position="208"/>
        <end position="242"/>
    </location>
</feature>
<comment type="caution">
    <text evidence="2">The sequence shown here is derived from an EMBL/GenBank/DDBJ whole genome shotgun (WGS) entry which is preliminary data.</text>
</comment>
<protein>
    <submittedName>
        <fullName evidence="2">Uncharacterized protein</fullName>
    </submittedName>
</protein>
<sequence length="246" mass="28790">MSSFISFSSCTPCAGAIGDSYADYIKNYQKIVGGLKDQIHNIGQNLSEKIQYSEQKIEECQALTYSNNEIYERLDVLKRINNTMNTEVIAHQISFKERAVNETQTDDEELAQLQAENEDLKFQVQQLLTMAHKAIDKQQKLVARYQNKKEKLNNLRVHKDTLLTKIDISHHKADDLEKKVIVLMAKKSCYKAENKRILMRLAETEGNLQESESMTEYLRNKLNELMEKQQKQQEEYQQLYLERFNK</sequence>
<evidence type="ECO:0000313" key="3">
    <source>
        <dbReference type="Proteomes" id="UP000179807"/>
    </source>
</evidence>
<name>A0A1J4JHJ0_9EUKA</name>
<evidence type="ECO:0000256" key="1">
    <source>
        <dbReference type="SAM" id="Coils"/>
    </source>
</evidence>
<proteinExistence type="predicted"/>
<gene>
    <name evidence="2" type="ORF">TRFO_34948</name>
</gene>
<keyword evidence="3" id="KW-1185">Reference proteome</keyword>
<feature type="coiled-coil region" evidence="1">
    <location>
        <begin position="96"/>
        <end position="155"/>
    </location>
</feature>
<dbReference type="GeneID" id="94844663"/>
<dbReference type="VEuPathDB" id="TrichDB:TRFO_34948"/>
<dbReference type="EMBL" id="MLAK01001045">
    <property type="protein sequence ID" value="OHS98618.1"/>
    <property type="molecule type" value="Genomic_DNA"/>
</dbReference>
<dbReference type="RefSeq" id="XP_068351755.1">
    <property type="nucleotide sequence ID" value="XM_068509959.1"/>
</dbReference>
<keyword evidence="1" id="KW-0175">Coiled coil</keyword>
<evidence type="ECO:0000313" key="2">
    <source>
        <dbReference type="EMBL" id="OHS98618.1"/>
    </source>
</evidence>
<dbReference type="AlphaFoldDB" id="A0A1J4JHJ0"/>